<dbReference type="Proteomes" id="UP000176846">
    <property type="component" value="Unassembled WGS sequence"/>
</dbReference>
<dbReference type="EMBL" id="MGEK01000022">
    <property type="protein sequence ID" value="OGL82441.1"/>
    <property type="molecule type" value="Genomic_DNA"/>
</dbReference>
<protein>
    <submittedName>
        <fullName evidence="1">Uncharacterized protein</fullName>
    </submittedName>
</protein>
<name>A0A1F7UVX1_9BACT</name>
<organism evidence="1 2">
    <name type="scientific">Candidatus Uhrbacteria bacterium RIFCSPLOWO2_01_FULL_47_25</name>
    <dbReference type="NCBI Taxonomy" id="1802402"/>
    <lineage>
        <taxon>Bacteria</taxon>
        <taxon>Candidatus Uhriibacteriota</taxon>
    </lineage>
</organism>
<dbReference type="AlphaFoldDB" id="A0A1F7UVX1"/>
<proteinExistence type="predicted"/>
<accession>A0A1F7UVX1</accession>
<evidence type="ECO:0000313" key="2">
    <source>
        <dbReference type="Proteomes" id="UP000176846"/>
    </source>
</evidence>
<gene>
    <name evidence="1" type="ORF">A2936_03220</name>
</gene>
<comment type="caution">
    <text evidence="1">The sequence shown here is derived from an EMBL/GenBank/DDBJ whole genome shotgun (WGS) entry which is preliminary data.</text>
</comment>
<evidence type="ECO:0000313" key="1">
    <source>
        <dbReference type="EMBL" id="OGL82441.1"/>
    </source>
</evidence>
<sequence length="69" mass="7738">MLFSGKFGIIEIVRSKTGQKGGSAMKLKLTWLPNWRAYSVRREGDEEPIGMVLLKGLLPFRANVAVEFV</sequence>
<reference evidence="1 2" key="1">
    <citation type="journal article" date="2016" name="Nat. Commun.">
        <title>Thousands of microbial genomes shed light on interconnected biogeochemical processes in an aquifer system.</title>
        <authorList>
            <person name="Anantharaman K."/>
            <person name="Brown C.T."/>
            <person name="Hug L.A."/>
            <person name="Sharon I."/>
            <person name="Castelle C.J."/>
            <person name="Probst A.J."/>
            <person name="Thomas B.C."/>
            <person name="Singh A."/>
            <person name="Wilkins M.J."/>
            <person name="Karaoz U."/>
            <person name="Brodie E.L."/>
            <person name="Williams K.H."/>
            <person name="Hubbard S.S."/>
            <person name="Banfield J.F."/>
        </authorList>
    </citation>
    <scope>NUCLEOTIDE SEQUENCE [LARGE SCALE GENOMIC DNA]</scope>
</reference>